<gene>
    <name evidence="6" type="ORF">D7Z26_02470</name>
</gene>
<evidence type="ECO:0000256" key="4">
    <source>
        <dbReference type="SAM" id="MobiDB-lite"/>
    </source>
</evidence>
<dbReference type="SUPFAM" id="SSF111369">
    <property type="entry name" value="HlyD-like secretion proteins"/>
    <property type="match status" value="1"/>
</dbReference>
<comment type="caution">
    <text evidence="6">The sequence shown here is derived from an EMBL/GenBank/DDBJ whole genome shotgun (WGS) entry which is preliminary data.</text>
</comment>
<dbReference type="GO" id="GO:0022857">
    <property type="term" value="F:transmembrane transporter activity"/>
    <property type="evidence" value="ECO:0007669"/>
    <property type="project" value="InterPro"/>
</dbReference>
<dbReference type="Gene3D" id="2.40.420.20">
    <property type="match status" value="1"/>
</dbReference>
<feature type="region of interest" description="Disordered" evidence="4">
    <location>
        <begin position="307"/>
        <end position="370"/>
    </location>
</feature>
<dbReference type="InterPro" id="IPR006143">
    <property type="entry name" value="RND_pump_MFP"/>
</dbReference>
<feature type="domain" description="YknX-like beta-barrel" evidence="5">
    <location>
        <begin position="205"/>
        <end position="271"/>
    </location>
</feature>
<keyword evidence="7" id="KW-1185">Reference proteome</keyword>
<dbReference type="Pfam" id="PF25990">
    <property type="entry name" value="Beta-barrel_YknX"/>
    <property type="match status" value="1"/>
</dbReference>
<evidence type="ECO:0000313" key="6">
    <source>
        <dbReference type="EMBL" id="RKP56873.1"/>
    </source>
</evidence>
<dbReference type="EMBL" id="RBZM01000002">
    <property type="protein sequence ID" value="RKP56873.1"/>
    <property type="molecule type" value="Genomic_DNA"/>
</dbReference>
<dbReference type="Gene3D" id="2.40.30.170">
    <property type="match status" value="1"/>
</dbReference>
<dbReference type="Gene3D" id="2.40.50.100">
    <property type="match status" value="1"/>
</dbReference>
<evidence type="ECO:0000313" key="7">
    <source>
        <dbReference type="Proteomes" id="UP000282076"/>
    </source>
</evidence>
<protein>
    <submittedName>
        <fullName evidence="6">Efflux RND transporter periplasmic adaptor subunit</fullName>
    </submittedName>
</protein>
<evidence type="ECO:0000256" key="3">
    <source>
        <dbReference type="ARBA" id="ARBA00023054"/>
    </source>
</evidence>
<dbReference type="PANTHER" id="PTHR32347:SF14">
    <property type="entry name" value="EFFLUX SYSTEM COMPONENT YKNX-RELATED"/>
    <property type="match status" value="1"/>
</dbReference>
<feature type="compositionally biased region" description="Gly residues" evidence="4">
    <location>
        <begin position="461"/>
        <end position="480"/>
    </location>
</feature>
<feature type="compositionally biased region" description="Gly residues" evidence="4">
    <location>
        <begin position="320"/>
        <end position="333"/>
    </location>
</feature>
<comment type="similarity">
    <text evidence="2">Belongs to the membrane fusion protein (MFP) (TC 8.A.1) family.</text>
</comment>
<feature type="compositionally biased region" description="Low complexity" evidence="4">
    <location>
        <begin position="307"/>
        <end position="319"/>
    </location>
</feature>
<dbReference type="OrthoDB" id="2023301at2"/>
<proteinExistence type="inferred from homology"/>
<dbReference type="InterPro" id="IPR050465">
    <property type="entry name" value="UPF0194_transport"/>
</dbReference>
<comment type="subcellular location">
    <subcellularLocation>
        <location evidence="1">Cell envelope</location>
    </subcellularLocation>
</comment>
<feature type="compositionally biased region" description="Low complexity" evidence="4">
    <location>
        <begin position="481"/>
        <end position="490"/>
    </location>
</feature>
<dbReference type="InterPro" id="IPR058636">
    <property type="entry name" value="Beta-barrel_YknX"/>
</dbReference>
<dbReference type="PANTHER" id="PTHR32347">
    <property type="entry name" value="EFFLUX SYSTEM COMPONENT YKNX-RELATED"/>
    <property type="match status" value="1"/>
</dbReference>
<dbReference type="GO" id="GO:0030313">
    <property type="term" value="C:cell envelope"/>
    <property type="evidence" value="ECO:0007669"/>
    <property type="project" value="UniProtKB-SubCell"/>
</dbReference>
<dbReference type="RefSeq" id="WP_120974488.1">
    <property type="nucleotide sequence ID" value="NZ_RBZM01000002.1"/>
</dbReference>
<name>A0A494Y8C0_9BACL</name>
<reference evidence="6 7" key="1">
    <citation type="submission" date="2018-10" db="EMBL/GenBank/DDBJ databases">
        <title>Cohnella sp. M2MS4P-1, whole genome shotgun sequence.</title>
        <authorList>
            <person name="Tuo L."/>
        </authorList>
    </citation>
    <scope>NUCLEOTIDE SEQUENCE [LARGE SCALE GENOMIC DNA]</scope>
    <source>
        <strain evidence="6 7">M2MS4P-1</strain>
    </source>
</reference>
<dbReference type="Proteomes" id="UP000282076">
    <property type="component" value="Unassembled WGS sequence"/>
</dbReference>
<accession>A0A494Y8C0</accession>
<keyword evidence="3" id="KW-0175">Coiled coil</keyword>
<dbReference type="AlphaFoldDB" id="A0A494Y8C0"/>
<feature type="region of interest" description="Disordered" evidence="4">
    <location>
        <begin position="461"/>
        <end position="496"/>
    </location>
</feature>
<dbReference type="NCBIfam" id="TIGR01730">
    <property type="entry name" value="RND_mfp"/>
    <property type="match status" value="1"/>
</dbReference>
<evidence type="ECO:0000259" key="5">
    <source>
        <dbReference type="Pfam" id="PF25990"/>
    </source>
</evidence>
<sequence>MGRKSWWIAGLVVVLAAGSWGGYKVYGKKGKQLAATYSTTVVRKGTIEVKVSGTGSIQPSARETLKAKTAGTALKVNFKKGDTVKKGDVLITYKEEDISSQVQSKNIDLKKKKLDLADLQSKYKEASDDSARATLALNIQKQQLDIAMAEEDLTTLRTSKKIDPIVAPIDGVLSTFNVAEGDSLNPNADIGEVVNFAQLQMVVGIDELDIPKVKLGQEAQILVEALPKKTFNGKVVTIADEGTTSNGVASFDVTVLLDSKDDLKVGMSAEASIMTAQKADALYVPVEAVQSSQGKYFVMVPAAGSTTSATGKTGQAGTNGQAGQGQWQGGQGQAGQSQAGQSQAGQSQAGQSQAGQGAQGQGNTGNNSSRFQNMTEEERAAMREQFMAARGNTAGGTSGNAGVAVTSTTRVEVTVGINNEDSIEILTGLKEGDLVVLPTIKSTSSNANAQAGFGGFGGGFPGAGGGFQGGAGGAFGGGNGSRQTTTSKSGTTGGGR</sequence>
<evidence type="ECO:0000256" key="2">
    <source>
        <dbReference type="ARBA" id="ARBA00009477"/>
    </source>
</evidence>
<feature type="compositionally biased region" description="Low complexity" evidence="4">
    <location>
        <begin position="334"/>
        <end position="356"/>
    </location>
</feature>
<dbReference type="GO" id="GO:0016020">
    <property type="term" value="C:membrane"/>
    <property type="evidence" value="ECO:0007669"/>
    <property type="project" value="InterPro"/>
</dbReference>
<evidence type="ECO:0000256" key="1">
    <source>
        <dbReference type="ARBA" id="ARBA00004196"/>
    </source>
</evidence>
<organism evidence="6 7">
    <name type="scientific">Cohnella endophytica</name>
    <dbReference type="NCBI Taxonomy" id="2419778"/>
    <lineage>
        <taxon>Bacteria</taxon>
        <taxon>Bacillati</taxon>
        <taxon>Bacillota</taxon>
        <taxon>Bacilli</taxon>
        <taxon>Bacillales</taxon>
        <taxon>Paenibacillaceae</taxon>
        <taxon>Cohnella</taxon>
    </lineage>
</organism>